<dbReference type="EMBL" id="VRYY01000294">
    <property type="protein sequence ID" value="MBG3877441.1"/>
    <property type="molecule type" value="Genomic_DNA"/>
</dbReference>
<keyword evidence="1" id="KW-0812">Transmembrane</keyword>
<organism evidence="2 3">
    <name type="scientific">Nitratidesulfovibrio oxamicus</name>
    <dbReference type="NCBI Taxonomy" id="32016"/>
    <lineage>
        <taxon>Bacteria</taxon>
        <taxon>Pseudomonadati</taxon>
        <taxon>Thermodesulfobacteriota</taxon>
        <taxon>Desulfovibrionia</taxon>
        <taxon>Desulfovibrionales</taxon>
        <taxon>Desulfovibrionaceae</taxon>
        <taxon>Nitratidesulfovibrio</taxon>
    </lineage>
</organism>
<evidence type="ECO:0000313" key="2">
    <source>
        <dbReference type="EMBL" id="MBG3877441.1"/>
    </source>
</evidence>
<feature type="transmembrane region" description="Helical" evidence="1">
    <location>
        <begin position="20"/>
        <end position="39"/>
    </location>
</feature>
<reference evidence="2 3" key="1">
    <citation type="submission" date="2019-08" db="EMBL/GenBank/DDBJ databases">
        <authorList>
            <person name="Luo N."/>
        </authorList>
    </citation>
    <scope>NUCLEOTIDE SEQUENCE [LARGE SCALE GENOMIC DNA]</scope>
    <source>
        <strain evidence="2 3">NCIMB 9442</strain>
    </source>
</reference>
<sequence length="58" mass="5942">MSKIIARLINDEEGATALEYGLIAALIAAVIVAAVTALGTKVSSTFSYIDSKMPTPGS</sequence>
<dbReference type="InterPro" id="IPR007047">
    <property type="entry name" value="Flp_Fap"/>
</dbReference>
<gene>
    <name evidence="2" type="ORF">FVW20_10525</name>
</gene>
<evidence type="ECO:0000256" key="1">
    <source>
        <dbReference type="SAM" id="Phobius"/>
    </source>
</evidence>
<keyword evidence="1" id="KW-0472">Membrane</keyword>
<keyword evidence="3" id="KW-1185">Reference proteome</keyword>
<dbReference type="RefSeq" id="WP_007526891.1">
    <property type="nucleotide sequence ID" value="NZ_VRYY01000294.1"/>
</dbReference>
<proteinExistence type="predicted"/>
<dbReference type="Pfam" id="PF04964">
    <property type="entry name" value="Flp_Fap"/>
    <property type="match status" value="1"/>
</dbReference>
<dbReference type="Proteomes" id="UP001194469">
    <property type="component" value="Unassembled WGS sequence"/>
</dbReference>
<accession>A0ABS0J666</accession>
<name>A0ABS0J666_9BACT</name>
<evidence type="ECO:0000313" key="3">
    <source>
        <dbReference type="Proteomes" id="UP001194469"/>
    </source>
</evidence>
<comment type="caution">
    <text evidence="2">The sequence shown here is derived from an EMBL/GenBank/DDBJ whole genome shotgun (WGS) entry which is preliminary data.</text>
</comment>
<protein>
    <submittedName>
        <fullName evidence="2">Flp family type IVb pilin</fullName>
    </submittedName>
</protein>
<keyword evidence="1" id="KW-1133">Transmembrane helix</keyword>